<dbReference type="GO" id="GO:0052851">
    <property type="term" value="F:ferric-chelate reductase (NADPH) activity"/>
    <property type="evidence" value="ECO:0007669"/>
    <property type="project" value="UniProtKB-EC"/>
</dbReference>
<dbReference type="CDD" id="cd06186">
    <property type="entry name" value="NOX_Duox_like_FAD_NADP"/>
    <property type="match status" value="1"/>
</dbReference>
<evidence type="ECO:0000256" key="10">
    <source>
        <dbReference type="ARBA" id="ARBA00023065"/>
    </source>
</evidence>
<dbReference type="GO" id="GO:0015677">
    <property type="term" value="P:copper ion import"/>
    <property type="evidence" value="ECO:0007669"/>
    <property type="project" value="TreeGrafter"/>
</dbReference>
<dbReference type="Proteomes" id="UP000313359">
    <property type="component" value="Unassembled WGS sequence"/>
</dbReference>
<comment type="similarity">
    <text evidence="2">Belongs to the ferric reductase (FRE) family.</text>
</comment>
<evidence type="ECO:0000256" key="11">
    <source>
        <dbReference type="ARBA" id="ARBA00023136"/>
    </source>
</evidence>
<dbReference type="InterPro" id="IPR051410">
    <property type="entry name" value="Ferric/Cupric_Reductase"/>
</dbReference>
<evidence type="ECO:0000256" key="2">
    <source>
        <dbReference type="ARBA" id="ARBA00006278"/>
    </source>
</evidence>
<dbReference type="Pfam" id="PF08030">
    <property type="entry name" value="NAD_binding_6"/>
    <property type="match status" value="1"/>
</dbReference>
<evidence type="ECO:0000259" key="15">
    <source>
        <dbReference type="PROSITE" id="PS51384"/>
    </source>
</evidence>
<keyword evidence="12" id="KW-0325">Glycoprotein</keyword>
<keyword evidence="17" id="KW-1185">Reference proteome</keyword>
<feature type="transmembrane region" description="Helical" evidence="14">
    <location>
        <begin position="271"/>
        <end position="288"/>
    </location>
</feature>
<dbReference type="SFLD" id="SFLDS00052">
    <property type="entry name" value="Ferric_Reductase_Domain"/>
    <property type="match status" value="1"/>
</dbReference>
<dbReference type="STRING" id="1328759.A0A5C2RZL1"/>
<feature type="transmembrane region" description="Helical" evidence="14">
    <location>
        <begin position="199"/>
        <end position="218"/>
    </location>
</feature>
<dbReference type="InterPro" id="IPR039261">
    <property type="entry name" value="FNR_nucleotide-bd"/>
</dbReference>
<accession>A0A5C2RZL1</accession>
<dbReference type="PROSITE" id="PS51384">
    <property type="entry name" value="FAD_FR"/>
    <property type="match status" value="1"/>
</dbReference>
<dbReference type="OrthoDB" id="17725at2759"/>
<comment type="subcellular location">
    <subcellularLocation>
        <location evidence="1">Cell membrane</location>
        <topology evidence="1">Multi-pass membrane protein</topology>
    </subcellularLocation>
</comment>
<keyword evidence="8 14" id="KW-1133">Transmembrane helix</keyword>
<keyword evidence="7" id="KW-0249">Electron transport</keyword>
<dbReference type="InterPro" id="IPR017938">
    <property type="entry name" value="Riboflavin_synthase-like_b-brl"/>
</dbReference>
<protein>
    <recommendedName>
        <fullName evidence="3">ferric-chelate reductase (NADPH)</fullName>
        <ecNumber evidence="3">1.16.1.9</ecNumber>
    </recommendedName>
</protein>
<evidence type="ECO:0000256" key="13">
    <source>
        <dbReference type="ARBA" id="ARBA00048483"/>
    </source>
</evidence>
<evidence type="ECO:0000313" key="16">
    <source>
        <dbReference type="EMBL" id="RPD56526.1"/>
    </source>
</evidence>
<dbReference type="EC" id="1.16.1.9" evidence="3"/>
<evidence type="ECO:0000313" key="17">
    <source>
        <dbReference type="Proteomes" id="UP000313359"/>
    </source>
</evidence>
<organism evidence="16 17">
    <name type="scientific">Lentinus tigrinus ALCF2SS1-6</name>
    <dbReference type="NCBI Taxonomy" id="1328759"/>
    <lineage>
        <taxon>Eukaryota</taxon>
        <taxon>Fungi</taxon>
        <taxon>Dikarya</taxon>
        <taxon>Basidiomycota</taxon>
        <taxon>Agaricomycotina</taxon>
        <taxon>Agaricomycetes</taxon>
        <taxon>Polyporales</taxon>
        <taxon>Polyporaceae</taxon>
        <taxon>Lentinus</taxon>
    </lineage>
</organism>
<keyword evidence="9" id="KW-0560">Oxidoreductase</keyword>
<dbReference type="GO" id="GO:0005886">
    <property type="term" value="C:plasma membrane"/>
    <property type="evidence" value="ECO:0007669"/>
    <property type="project" value="UniProtKB-SubCell"/>
</dbReference>
<evidence type="ECO:0000256" key="5">
    <source>
        <dbReference type="ARBA" id="ARBA00022475"/>
    </source>
</evidence>
<name>A0A5C2RZL1_9APHY</name>
<dbReference type="InterPro" id="IPR017927">
    <property type="entry name" value="FAD-bd_FR_type"/>
</dbReference>
<dbReference type="SUPFAM" id="SSF52343">
    <property type="entry name" value="Ferredoxin reductase-like, C-terminal NADP-linked domain"/>
    <property type="match status" value="1"/>
</dbReference>
<evidence type="ECO:0000256" key="4">
    <source>
        <dbReference type="ARBA" id="ARBA00022448"/>
    </source>
</evidence>
<evidence type="ECO:0000256" key="3">
    <source>
        <dbReference type="ARBA" id="ARBA00012668"/>
    </source>
</evidence>
<sequence>MPILTAGSVVFAALNATNATAAAATNGTQAPAAGGAGGGAARKPITDSELVFDVDMFLLAGLAVFFLLLLPRAVVRFTHKREWIDGHFLRSVHIEEPAGQVNAARVGTKRPTDFISAPYNPSTSYDVSDSYGQQYKEQWAASESDVSHTYVSHSNLVRKGSVGGRESRRPSLPTHMLGISTLIPALSALLRTNVHGGLTIGKAIVLVCYSAIMLYAGLFMSDPLSQPVRAGFVAVSQFPVVVALGAKNNLVGMFIGFGYERLNYFHRFAGRVYVLAANVHAIGYFYSWSMDGSFAQTIVIPKFAWGLVALICADLLMLLSTDFVRQNFYNAVFIPSHIVSAVVMGVALSHHYPVCIPYVLVATGVYGLDRFLRIIKTSVATARLRPLPDLGVTRVEIPTLNAGWRAGQHVRLRVFSMGMGLRGWAESHPFTIASVSRCASGEGLVLMVKKAGDWTNKLYEVAQRADYGEANGLGGTVKVIVEGPYGGPGHAIFSSFSGAMFVAGGSGITFGLAAIQDLMKKDFEYRSRVRAMELVWCIQDPSSLTPLVPLFSSLIAQAQEASASLRISVYYTRASANPDVLKPFRALPPGLTLSPARPKLGMNLQGVIDRASASFTGDKSRTSDNGTPTGVIVGVCGPAGLGKDVRRAVANVSADSRRKIGGVELHEEAFGW</sequence>
<dbReference type="GO" id="GO:0006879">
    <property type="term" value="P:intracellular iron ion homeostasis"/>
    <property type="evidence" value="ECO:0007669"/>
    <property type="project" value="TreeGrafter"/>
</dbReference>
<evidence type="ECO:0000256" key="9">
    <source>
        <dbReference type="ARBA" id="ARBA00023002"/>
    </source>
</evidence>
<keyword evidence="4" id="KW-0813">Transport</keyword>
<dbReference type="SUPFAM" id="SSF63380">
    <property type="entry name" value="Riboflavin synthase domain-like"/>
    <property type="match status" value="1"/>
</dbReference>
<dbReference type="Pfam" id="PF08022">
    <property type="entry name" value="FAD_binding_8"/>
    <property type="match status" value="1"/>
</dbReference>
<dbReference type="InterPro" id="IPR013121">
    <property type="entry name" value="Fe_red_NAD-bd_6"/>
</dbReference>
<feature type="transmembrane region" description="Helical" evidence="14">
    <location>
        <begin position="238"/>
        <end position="259"/>
    </location>
</feature>
<evidence type="ECO:0000256" key="7">
    <source>
        <dbReference type="ARBA" id="ARBA00022982"/>
    </source>
</evidence>
<keyword evidence="6 14" id="KW-0812">Transmembrane</keyword>
<dbReference type="AlphaFoldDB" id="A0A5C2RZL1"/>
<dbReference type="PANTHER" id="PTHR32361">
    <property type="entry name" value="FERRIC/CUPRIC REDUCTASE TRANSMEMBRANE COMPONENT"/>
    <property type="match status" value="1"/>
</dbReference>
<keyword evidence="10" id="KW-0406">Ion transport</keyword>
<evidence type="ECO:0000256" key="14">
    <source>
        <dbReference type="SAM" id="Phobius"/>
    </source>
</evidence>
<evidence type="ECO:0000256" key="8">
    <source>
        <dbReference type="ARBA" id="ARBA00022989"/>
    </source>
</evidence>
<dbReference type="Pfam" id="PF01794">
    <property type="entry name" value="Ferric_reduct"/>
    <property type="match status" value="1"/>
</dbReference>
<dbReference type="InterPro" id="IPR013112">
    <property type="entry name" value="FAD-bd_8"/>
</dbReference>
<evidence type="ECO:0000256" key="1">
    <source>
        <dbReference type="ARBA" id="ARBA00004651"/>
    </source>
</evidence>
<reference evidence="16" key="1">
    <citation type="journal article" date="2018" name="Genome Biol. Evol.">
        <title>Genomics and development of Lentinus tigrinus, a white-rot wood-decaying mushroom with dimorphic fruiting bodies.</title>
        <authorList>
            <person name="Wu B."/>
            <person name="Xu Z."/>
            <person name="Knudson A."/>
            <person name="Carlson A."/>
            <person name="Chen N."/>
            <person name="Kovaka S."/>
            <person name="LaButti K."/>
            <person name="Lipzen A."/>
            <person name="Pennachio C."/>
            <person name="Riley R."/>
            <person name="Schakwitz W."/>
            <person name="Umezawa K."/>
            <person name="Ohm R.A."/>
            <person name="Grigoriev I.V."/>
            <person name="Nagy L.G."/>
            <person name="Gibbons J."/>
            <person name="Hibbett D."/>
        </authorList>
    </citation>
    <scope>NUCLEOTIDE SEQUENCE [LARGE SCALE GENOMIC DNA]</scope>
    <source>
        <strain evidence="16">ALCF2SS1-6</strain>
    </source>
</reference>
<keyword evidence="5" id="KW-1003">Cell membrane</keyword>
<dbReference type="GO" id="GO:0006826">
    <property type="term" value="P:iron ion transport"/>
    <property type="evidence" value="ECO:0007669"/>
    <property type="project" value="UniProtKB-ARBA"/>
</dbReference>
<feature type="transmembrane region" description="Helical" evidence="14">
    <location>
        <begin position="294"/>
        <end position="316"/>
    </location>
</feature>
<keyword evidence="11 14" id="KW-0472">Membrane</keyword>
<comment type="catalytic activity">
    <reaction evidence="13">
        <text>2 a Fe(II)-siderophore + NADP(+) + H(+) = 2 a Fe(III)-siderophore + NADPH</text>
        <dbReference type="Rhea" id="RHEA:28795"/>
        <dbReference type="Rhea" id="RHEA-COMP:11342"/>
        <dbReference type="Rhea" id="RHEA-COMP:11344"/>
        <dbReference type="ChEBI" id="CHEBI:15378"/>
        <dbReference type="ChEBI" id="CHEBI:29033"/>
        <dbReference type="ChEBI" id="CHEBI:29034"/>
        <dbReference type="ChEBI" id="CHEBI:57783"/>
        <dbReference type="ChEBI" id="CHEBI:58349"/>
        <dbReference type="EC" id="1.16.1.9"/>
    </reaction>
</comment>
<feature type="transmembrane region" description="Helical" evidence="14">
    <location>
        <begin position="56"/>
        <end position="75"/>
    </location>
</feature>
<evidence type="ECO:0000256" key="6">
    <source>
        <dbReference type="ARBA" id="ARBA00022692"/>
    </source>
</evidence>
<dbReference type="Gene3D" id="3.40.50.80">
    <property type="entry name" value="Nucleotide-binding domain of ferredoxin-NADP reductase (FNR) module"/>
    <property type="match status" value="1"/>
</dbReference>
<evidence type="ECO:0000256" key="12">
    <source>
        <dbReference type="ARBA" id="ARBA00023180"/>
    </source>
</evidence>
<feature type="domain" description="FAD-binding FR-type" evidence="15">
    <location>
        <begin position="367"/>
        <end position="491"/>
    </location>
</feature>
<dbReference type="SFLD" id="SFLDG01168">
    <property type="entry name" value="Ferric_reductase_subgroup_(FRE"/>
    <property type="match status" value="1"/>
</dbReference>
<gene>
    <name evidence="16" type="ORF">L227DRAFT_253689</name>
</gene>
<feature type="transmembrane region" description="Helical" evidence="14">
    <location>
        <begin position="328"/>
        <end position="348"/>
    </location>
</feature>
<proteinExistence type="inferred from homology"/>
<dbReference type="EMBL" id="ML122287">
    <property type="protein sequence ID" value="RPD56526.1"/>
    <property type="molecule type" value="Genomic_DNA"/>
</dbReference>
<dbReference type="PANTHER" id="PTHR32361:SF9">
    <property type="entry name" value="FERRIC REDUCTASE TRANSMEMBRANE COMPONENT 3-RELATED"/>
    <property type="match status" value="1"/>
</dbReference>
<dbReference type="InterPro" id="IPR013130">
    <property type="entry name" value="Fe3_Rdtase_TM_dom"/>
</dbReference>